<proteinExistence type="predicted"/>
<evidence type="ECO:0000256" key="2">
    <source>
        <dbReference type="ARBA" id="ARBA00022525"/>
    </source>
</evidence>
<evidence type="ECO:0000313" key="9">
    <source>
        <dbReference type="Proteomes" id="UP000694891"/>
    </source>
</evidence>
<evidence type="ECO:0000256" key="4">
    <source>
        <dbReference type="ARBA" id="ARBA00023157"/>
    </source>
</evidence>
<feature type="signal peptide" evidence="7">
    <location>
        <begin position="1"/>
        <end position="23"/>
    </location>
</feature>
<dbReference type="Pfam" id="PF00094">
    <property type="entry name" value="VWD"/>
    <property type="match status" value="3"/>
</dbReference>
<keyword evidence="3" id="KW-0677">Repeat</keyword>
<dbReference type="SMART" id="SM00215">
    <property type="entry name" value="VWC_out"/>
    <property type="match status" value="2"/>
</dbReference>
<dbReference type="InterPro" id="IPR014853">
    <property type="entry name" value="VWF/SSPO/ZAN-like_Cys-rich_dom"/>
</dbReference>
<dbReference type="InterPro" id="IPR002919">
    <property type="entry name" value="TIL_dom"/>
</dbReference>
<dbReference type="CDD" id="cd19941">
    <property type="entry name" value="TIL"/>
    <property type="match status" value="3"/>
</dbReference>
<evidence type="ECO:0000256" key="1">
    <source>
        <dbReference type="ARBA" id="ARBA00004613"/>
    </source>
</evidence>
<dbReference type="SMART" id="SM00832">
    <property type="entry name" value="C8"/>
    <property type="match status" value="3"/>
</dbReference>
<dbReference type="InterPro" id="IPR050780">
    <property type="entry name" value="Mucin_vWF_Thrombospondin_sf"/>
</dbReference>
<keyword evidence="9" id="KW-1185">Reference proteome</keyword>
<name>A0A9Y4TVH5_9TELE</name>
<dbReference type="InterPro" id="IPR058753">
    <property type="entry name" value="TIL_OTOGL_Mucin"/>
</dbReference>
<comment type="subcellular location">
    <subcellularLocation>
        <location evidence="1">Secreted</location>
    </subcellularLocation>
</comment>
<keyword evidence="4" id="KW-1015">Disulfide bond</keyword>
<feature type="region of interest" description="Disordered" evidence="6">
    <location>
        <begin position="1301"/>
        <end position="1324"/>
    </location>
</feature>
<accession>A0A9Y4TVH5</accession>
<dbReference type="Proteomes" id="UP000694891">
    <property type="component" value="Unplaced"/>
</dbReference>
<dbReference type="PANTHER" id="PTHR11339">
    <property type="entry name" value="EXTRACELLULAR MATRIX GLYCOPROTEIN RELATED"/>
    <property type="match status" value="1"/>
</dbReference>
<protein>
    <submittedName>
        <fullName evidence="10">Mucin-5AC-like</fullName>
    </submittedName>
</protein>
<evidence type="ECO:0000256" key="7">
    <source>
        <dbReference type="SAM" id="SignalP"/>
    </source>
</evidence>
<sequence>MGAAGLQSTLWLIQLMLLTGSLSQTVAASHIGRVCTTWGHSHFKTLDGDFFQMVSTCNHVLISDCKNIYESFNVQMRRTVVDGIPTITSIVMKLDGSVVEISPNSVMVNGKMVSLPHVSYGISVKATTSSISVDAQLGISVIWNMDDAIDIEINDKYRSQTCGLCGNFDGVSNEFIRDGAVLSVTDYAEYYKVDGPTESCEESDDNLLLNCDNAQLCDKIFFSAPFGSCLDLLDVGAFSKACMVDICNFRENTESVLCKTISEFSRQCVHAGGNPEQWRTEIFCYKECPYNMEFLECTSACPDSCSTPQASRTCNTHCHDGCSCPAGLVFDDIGNRGCVPYTECPCVHNNKIYNSGEFYSHRCELCVCESGQWKCREEDCPGTCAVEGGSHINTFDGKSYTFHGHCSYILAKGADASYTVLVDLEKCGRTDRRTCLRAVTLILPGNSMVVRILASGKVKVNGIHSQLPLFTSGLSVFRQSSFYIYVSTNVGIQAMVQLSPVMQVFISADTFLKGTTSGLCGNFNDKVIDDFLVPSGLAEGTAATFADIWKARANCADVKKHFDNPCSQSTTTETYARYWCSKLSDPNGEFASCHSVISPNNYKDNCIYDTCNCEKSEDCMCAAVSSYVHACEAAGVHISDFRDWRKTVCGKFQACPAETVYSYNMTCCQRTCRSLSQTDYSCQANSIPVDGCGCAEGTYMNEEGRCVSIDNCQCYSEDNILSAGEMISIGSTTCVCKQGVLRCSGETEAPVTLECVAPMVYINCATAQPGTFGTECQRTCRTLDMPCISTQCVSGCKCPDGLVSDGKGGCINEDSCPCVHNSKLYQPGETLVVDCNTCLCSGRKFRCTKNLCDAVCGIYGDGHYITFDDKRFDFSGLCEYTLLQDYCGSDQNKGTFRINTENVQCGNTGTTCSKTIKIFSGDNEFQLSDEKFRVMKGTIQFPTQVQKMGIYLVVTIKPGLVLMWDQKTSLFIKISSQFQGEVCGLCGNYDGNSKNDFTTRSREKVEDVLQFGNSWKVLGSCPKATLVSDPCTSNAYRAAWAQKQCSIITSATFQSCHSQVDPGPYHDSCVRDSCACDNGGDCECLCTAVAAYAKACNQAGACVKWRTPKLCPVFCDYYNAPGDCEWHYKPCGANCMKTCKNPSGNCSALITNLEGCYPQCPPTQPYFDEDTMKCVTWNQCGCYDDKGIHYSIGATTPSNNCYNCSCTISGITCSYDVNSCACTVEGKSYNYGETIYNTTDGLGNCITAECGPNGNITRIIYACLTSTTTSPTTIPFTFSTVGTTTSGMESTIKTTTAITSNTTKLTTSEPTPTQPGTTKSRLTTQTWSQQNLQQYSLRDQ</sequence>
<dbReference type="SMART" id="SM00216">
    <property type="entry name" value="VWD"/>
    <property type="match status" value="3"/>
</dbReference>
<gene>
    <name evidence="10" type="primary">LOC103372585</name>
</gene>
<reference evidence="10" key="1">
    <citation type="submission" date="2025-08" db="UniProtKB">
        <authorList>
            <consortium name="RefSeq"/>
        </authorList>
    </citation>
    <scope>IDENTIFICATION</scope>
</reference>
<keyword evidence="2" id="KW-0964">Secreted</keyword>
<keyword evidence="5" id="KW-0325">Glycoprotein</keyword>
<dbReference type="Pfam" id="PF01826">
    <property type="entry name" value="TIL"/>
    <property type="match status" value="1"/>
</dbReference>
<dbReference type="FunFam" id="2.10.25.10:FF:000674">
    <property type="entry name" value="Mucin-2"/>
    <property type="match status" value="1"/>
</dbReference>
<evidence type="ECO:0000259" key="8">
    <source>
        <dbReference type="PROSITE" id="PS51233"/>
    </source>
</evidence>
<feature type="chain" id="PRO_5041462400" evidence="7">
    <location>
        <begin position="24"/>
        <end position="1340"/>
    </location>
</feature>
<evidence type="ECO:0000256" key="5">
    <source>
        <dbReference type="ARBA" id="ARBA00023180"/>
    </source>
</evidence>
<dbReference type="InterPro" id="IPR036084">
    <property type="entry name" value="Ser_inhib-like_sf"/>
</dbReference>
<dbReference type="FunFam" id="2.10.25.10:FF:000055">
    <property type="entry name" value="alpha-tectorin isoform X1"/>
    <property type="match status" value="1"/>
</dbReference>
<feature type="domain" description="VWFD" evidence="8">
    <location>
        <begin position="33"/>
        <end position="201"/>
    </location>
</feature>
<dbReference type="SUPFAM" id="SSF57567">
    <property type="entry name" value="Serine protease inhibitors"/>
    <property type="match status" value="4"/>
</dbReference>
<dbReference type="RefSeq" id="XP_008300488.1">
    <property type="nucleotide sequence ID" value="XM_008302266.1"/>
</dbReference>
<feature type="compositionally biased region" description="Polar residues" evidence="6">
    <location>
        <begin position="1314"/>
        <end position="1324"/>
    </location>
</feature>
<feature type="domain" description="VWFD" evidence="8">
    <location>
        <begin position="854"/>
        <end position="1022"/>
    </location>
</feature>
<dbReference type="SUPFAM" id="SSF57603">
    <property type="entry name" value="FnI-like domain"/>
    <property type="match status" value="1"/>
</dbReference>
<dbReference type="Pfam" id="PF08742">
    <property type="entry name" value="C8"/>
    <property type="match status" value="3"/>
</dbReference>
<dbReference type="GO" id="GO:0005615">
    <property type="term" value="C:extracellular space"/>
    <property type="evidence" value="ECO:0007669"/>
    <property type="project" value="TreeGrafter"/>
</dbReference>
<evidence type="ECO:0000256" key="3">
    <source>
        <dbReference type="ARBA" id="ARBA00022737"/>
    </source>
</evidence>
<organism evidence="9 10">
    <name type="scientific">Stegastes partitus</name>
    <name type="common">bicolor damselfish</name>
    <dbReference type="NCBI Taxonomy" id="144197"/>
    <lineage>
        <taxon>Eukaryota</taxon>
        <taxon>Metazoa</taxon>
        <taxon>Chordata</taxon>
        <taxon>Craniata</taxon>
        <taxon>Vertebrata</taxon>
        <taxon>Euteleostomi</taxon>
        <taxon>Actinopterygii</taxon>
        <taxon>Neopterygii</taxon>
        <taxon>Teleostei</taxon>
        <taxon>Neoteleostei</taxon>
        <taxon>Acanthomorphata</taxon>
        <taxon>Ovalentaria</taxon>
        <taxon>Pomacentridae</taxon>
        <taxon>Stegastes</taxon>
    </lineage>
</organism>
<evidence type="ECO:0000313" key="10">
    <source>
        <dbReference type="RefSeq" id="XP_008300488.1"/>
    </source>
</evidence>
<dbReference type="Pfam" id="PF25962">
    <property type="entry name" value="TIL_OTOGL_Mucin"/>
    <property type="match status" value="1"/>
</dbReference>
<dbReference type="InterPro" id="IPR001846">
    <property type="entry name" value="VWF_type-D"/>
</dbReference>
<feature type="compositionally biased region" description="Low complexity" evidence="6">
    <location>
        <begin position="1301"/>
        <end position="1311"/>
    </location>
</feature>
<dbReference type="InterPro" id="IPR001007">
    <property type="entry name" value="VWF_dom"/>
</dbReference>
<dbReference type="FunFam" id="2.10.25.10:FF:000414">
    <property type="entry name" value="von Willebrand factor"/>
    <property type="match status" value="1"/>
</dbReference>
<evidence type="ECO:0000256" key="6">
    <source>
        <dbReference type="SAM" id="MobiDB-lite"/>
    </source>
</evidence>
<keyword evidence="7" id="KW-0732">Signal</keyword>
<feature type="domain" description="VWFD" evidence="8">
    <location>
        <begin position="382"/>
        <end position="556"/>
    </location>
</feature>
<dbReference type="PANTHER" id="PTHR11339:SF408">
    <property type="entry name" value="MUCIN-5B"/>
    <property type="match status" value="1"/>
</dbReference>
<dbReference type="GeneID" id="103372585"/>
<dbReference type="PROSITE" id="PS51233">
    <property type="entry name" value="VWFD"/>
    <property type="match status" value="3"/>
</dbReference>
<dbReference type="Gene3D" id="2.10.25.10">
    <property type="entry name" value="Laminin"/>
    <property type="match status" value="3"/>
</dbReference>
<dbReference type="GO" id="GO:0031012">
    <property type="term" value="C:extracellular matrix"/>
    <property type="evidence" value="ECO:0007669"/>
    <property type="project" value="TreeGrafter"/>
</dbReference>